<gene>
    <name evidence="1" type="ORF">PTI45_00945</name>
</gene>
<protein>
    <submittedName>
        <fullName evidence="1">Uncharacterized protein</fullName>
    </submittedName>
</protein>
<sequence>MPMTNKIRRGNYGYSALQKARSVIPRRYSRLYGKSEQDMNTVHTLTMHAPLSEDGAKQIGSKLEELRKQLKINI</sequence>
<accession>A0A1E3L6K9</accession>
<organism evidence="1 2">
    <name type="scientific">Paenibacillus nuruki</name>
    <dbReference type="NCBI Taxonomy" id="1886670"/>
    <lineage>
        <taxon>Bacteria</taxon>
        <taxon>Bacillati</taxon>
        <taxon>Bacillota</taxon>
        <taxon>Bacilli</taxon>
        <taxon>Bacillales</taxon>
        <taxon>Paenibacillaceae</taxon>
        <taxon>Paenibacillus</taxon>
    </lineage>
</organism>
<dbReference type="STRING" id="1886670.PTI45_00945"/>
<evidence type="ECO:0000313" key="1">
    <source>
        <dbReference type="EMBL" id="ODP29462.1"/>
    </source>
</evidence>
<evidence type="ECO:0000313" key="2">
    <source>
        <dbReference type="Proteomes" id="UP000094578"/>
    </source>
</evidence>
<name>A0A1E3L6K9_9BACL</name>
<dbReference type="EMBL" id="MDER01000030">
    <property type="protein sequence ID" value="ODP29462.1"/>
    <property type="molecule type" value="Genomic_DNA"/>
</dbReference>
<dbReference type="Proteomes" id="UP000094578">
    <property type="component" value="Unassembled WGS sequence"/>
</dbReference>
<reference evidence="1 2" key="1">
    <citation type="submission" date="2016-08" db="EMBL/GenBank/DDBJ databases">
        <title>Genome sequencing of Paenibacillus sp. TI45-13ar, isolated from Korean traditional nuruk.</title>
        <authorList>
            <person name="Kim S.-J."/>
        </authorList>
    </citation>
    <scope>NUCLEOTIDE SEQUENCE [LARGE SCALE GENOMIC DNA]</scope>
    <source>
        <strain evidence="1 2">TI45-13ar</strain>
    </source>
</reference>
<keyword evidence="2" id="KW-1185">Reference proteome</keyword>
<proteinExistence type="predicted"/>
<dbReference type="AlphaFoldDB" id="A0A1E3L6K9"/>
<comment type="caution">
    <text evidence="1">The sequence shown here is derived from an EMBL/GenBank/DDBJ whole genome shotgun (WGS) entry which is preliminary data.</text>
</comment>